<accession>X7ECE8</accession>
<proteinExistence type="predicted"/>
<organism evidence="1 2">
    <name type="scientific">Roseivivax halodurans JCM 10272</name>
    <dbReference type="NCBI Taxonomy" id="1449350"/>
    <lineage>
        <taxon>Bacteria</taxon>
        <taxon>Pseudomonadati</taxon>
        <taxon>Pseudomonadota</taxon>
        <taxon>Alphaproteobacteria</taxon>
        <taxon>Rhodobacterales</taxon>
        <taxon>Roseobacteraceae</taxon>
        <taxon>Roseivivax</taxon>
    </lineage>
</organism>
<dbReference type="AlphaFoldDB" id="X7ECE8"/>
<comment type="caution">
    <text evidence="1">The sequence shown here is derived from an EMBL/GenBank/DDBJ whole genome shotgun (WGS) entry which is preliminary data.</text>
</comment>
<sequence length="88" mass="9865">MSGFQVQQNRLRKISGVSHADSGKHDCNRLRAIVKVQVRGYVPEHVSVRQRIDDEMFTAEFDPAVLDELETDDAVISVAVSERLGIID</sequence>
<reference evidence="1 2" key="1">
    <citation type="submission" date="2014-01" db="EMBL/GenBank/DDBJ databases">
        <title>Roseivivax halodurans JCM 10272 Genome Sequencing.</title>
        <authorList>
            <person name="Lai Q."/>
            <person name="Li G."/>
            <person name="Shao Z."/>
        </authorList>
    </citation>
    <scope>NUCLEOTIDE SEQUENCE [LARGE SCALE GENOMIC DNA]</scope>
    <source>
        <strain evidence="1 2">JCM 10272</strain>
    </source>
</reference>
<dbReference type="OrthoDB" id="9554455at2"/>
<dbReference type="Proteomes" id="UP000022447">
    <property type="component" value="Unassembled WGS sequence"/>
</dbReference>
<keyword evidence="2" id="KW-1185">Reference proteome</keyword>
<dbReference type="EMBL" id="JALZ01000023">
    <property type="protein sequence ID" value="ETX13540.1"/>
    <property type="molecule type" value="Genomic_DNA"/>
</dbReference>
<protein>
    <submittedName>
        <fullName evidence="1">Uncharacterized protein</fullName>
    </submittedName>
</protein>
<evidence type="ECO:0000313" key="2">
    <source>
        <dbReference type="Proteomes" id="UP000022447"/>
    </source>
</evidence>
<gene>
    <name evidence="1" type="ORF">OCH239_09685</name>
</gene>
<dbReference type="RefSeq" id="WP_037264834.1">
    <property type="nucleotide sequence ID" value="NZ_JALZ01000023.1"/>
</dbReference>
<evidence type="ECO:0000313" key="1">
    <source>
        <dbReference type="EMBL" id="ETX13540.1"/>
    </source>
</evidence>
<name>X7ECE8_9RHOB</name>